<feature type="domain" description="Reverse transcriptase" evidence="1">
    <location>
        <begin position="134"/>
        <end position="425"/>
    </location>
</feature>
<accession>A0A6P6SAA2</accession>
<dbReference type="PROSITE" id="PS50878">
    <property type="entry name" value="RT_POL"/>
    <property type="match status" value="1"/>
</dbReference>
<sequence>MDNGPRLFRFLNVWTSKLDLIGVIRATWDTPVQGSLLRVLCSKLLAIQRAIQQWNKQHFGNIGTTVKEAEARLVRAEDGLANDESGEEYEGLHRAQVELNRALAIEEQFWRQKARVRWLSSEDWNTWDFHAVVKQRRIKRAIHWVKNSKGTWLDKDDDIAKEAIDYFSKLFLGSMDTSPRELVHLVPPLVTRKKSSLLAKVPDIEEVRRLVFTMDGKSAAAQTVSLKLISAIGKKARGGNVALKLDMAKAYDRIFWRHIISMLRIFDFGERFIDLVWRLISNIWFSVIINGKSHEYFKSSRSLRQGDPLSLVLFVIGLKMFSQGLNALAVQHGFLGFRVPTDYPIVTHLDFADDVIIFTNGSVAALKQIMQVLDMYQQSLGQLVNTQKSGYLIHRTLSPVKRRVIERITQFRKQEFLIRYLGFPLYMGRYKAEYFGEMCQAVLDQVMSWKTRLISQGGRIVLVKHVLSAIPVHLLSAAVELRQFDSLTWRRMLNISRQVELAMIWLVNGGSCNFWFDNWLGSGALFLKATVFPALTFKDFISNGVWDVQLLGHYIPLDLIQLILQHPVPTGDGCDEVIWRLMPLGRFTLASTFQEVCQAQNASVIHAQVWHPPILLKISFFMLWLLLGKLPLANALWRVGVHLASKCVCCDDREMELLEHVFSEAQVARGVWTYFARIYGGYSPRVLASDMVNSLVRNEAHYEGIQMRVARVCHDIFVDMQGVVEAQFNQRLGVDSLVLVGILHRRLQCPWVVRREVDQIRGMVEDVMRVSHCYREANRMADYLAKVGASAPSQNVSIYDQFNTIPRLAHGEIRLDRSGLPSLKRKIAG</sequence>
<evidence type="ECO:0000313" key="2">
    <source>
        <dbReference type="Proteomes" id="UP001652660"/>
    </source>
</evidence>
<dbReference type="GeneID" id="113689122"/>
<dbReference type="PANTHER" id="PTHR33116">
    <property type="entry name" value="REVERSE TRANSCRIPTASE ZINC-BINDING DOMAIN-CONTAINING PROTEIN-RELATED-RELATED"/>
    <property type="match status" value="1"/>
</dbReference>
<dbReference type="PANTHER" id="PTHR33116:SF67">
    <property type="entry name" value="REVERSE TRANSCRIPTASE"/>
    <property type="match status" value="1"/>
</dbReference>
<dbReference type="Proteomes" id="UP001652660">
    <property type="component" value="Chromosome 5c"/>
</dbReference>
<dbReference type="Pfam" id="PF00078">
    <property type="entry name" value="RVT_1"/>
    <property type="match status" value="1"/>
</dbReference>
<proteinExistence type="predicted"/>
<dbReference type="Pfam" id="PF13966">
    <property type="entry name" value="zf-RVT"/>
    <property type="match status" value="1"/>
</dbReference>
<dbReference type="InterPro" id="IPR000477">
    <property type="entry name" value="RT_dom"/>
</dbReference>
<name>A0A6P6SAA2_COFAR</name>
<evidence type="ECO:0000259" key="1">
    <source>
        <dbReference type="PROSITE" id="PS50878"/>
    </source>
</evidence>
<dbReference type="AlphaFoldDB" id="A0A6P6SAA2"/>
<gene>
    <name evidence="3" type="primary">LOC113689122</name>
</gene>
<reference evidence="3" key="2">
    <citation type="submission" date="2025-08" db="UniProtKB">
        <authorList>
            <consortium name="RefSeq"/>
        </authorList>
    </citation>
    <scope>IDENTIFICATION</scope>
    <source>
        <tissue evidence="3">Leaves</tissue>
    </source>
</reference>
<dbReference type="RefSeq" id="XP_027062751.1">
    <property type="nucleotide sequence ID" value="XM_027206950.2"/>
</dbReference>
<evidence type="ECO:0000313" key="3">
    <source>
        <dbReference type="RefSeq" id="XP_027062751.1"/>
    </source>
</evidence>
<reference evidence="2" key="1">
    <citation type="journal article" date="2025" name="Foods">
        <title>Unveiling the Microbial Signatures of Arabica Coffee Cherries: Insights into Ripeness Specific Diversity, Functional Traits, and Implications for Quality and Safety.</title>
        <authorList>
            <consortium name="RefSeq"/>
            <person name="Tenea G.N."/>
            <person name="Cifuentes V."/>
            <person name="Reyes P."/>
            <person name="Cevallos-Vallejos M."/>
        </authorList>
    </citation>
    <scope>NUCLEOTIDE SEQUENCE [LARGE SCALE GENOMIC DNA]</scope>
</reference>
<keyword evidence="2" id="KW-1185">Reference proteome</keyword>
<protein>
    <recommendedName>
        <fullName evidence="1">Reverse transcriptase domain-containing protein</fullName>
    </recommendedName>
</protein>
<dbReference type="OrthoDB" id="1428630at2759"/>
<dbReference type="InterPro" id="IPR026960">
    <property type="entry name" value="RVT-Znf"/>
</dbReference>
<organism evidence="2 3">
    <name type="scientific">Coffea arabica</name>
    <name type="common">Arabian coffee</name>
    <dbReference type="NCBI Taxonomy" id="13443"/>
    <lineage>
        <taxon>Eukaryota</taxon>
        <taxon>Viridiplantae</taxon>
        <taxon>Streptophyta</taxon>
        <taxon>Embryophyta</taxon>
        <taxon>Tracheophyta</taxon>
        <taxon>Spermatophyta</taxon>
        <taxon>Magnoliopsida</taxon>
        <taxon>eudicotyledons</taxon>
        <taxon>Gunneridae</taxon>
        <taxon>Pentapetalae</taxon>
        <taxon>asterids</taxon>
        <taxon>lamiids</taxon>
        <taxon>Gentianales</taxon>
        <taxon>Rubiaceae</taxon>
        <taxon>Ixoroideae</taxon>
        <taxon>Gardenieae complex</taxon>
        <taxon>Bertiereae - Coffeeae clade</taxon>
        <taxon>Coffeeae</taxon>
        <taxon>Coffea</taxon>
    </lineage>
</organism>